<keyword evidence="1 3" id="KW-0547">Nucleotide-binding</keyword>
<evidence type="ECO:0000256" key="3">
    <source>
        <dbReference type="PROSITE-ProRule" id="PRU10141"/>
    </source>
</evidence>
<feature type="compositionally biased region" description="Basic residues" evidence="4">
    <location>
        <begin position="106"/>
        <end position="121"/>
    </location>
</feature>
<dbReference type="InterPro" id="IPR014824">
    <property type="entry name" value="Nfu/NifU_N"/>
</dbReference>
<evidence type="ECO:0000256" key="2">
    <source>
        <dbReference type="ARBA" id="ARBA00022840"/>
    </source>
</evidence>
<organism evidence="6 7">
    <name type="scientific">Symbiodinium microadriaticum</name>
    <name type="common">Dinoflagellate</name>
    <name type="synonym">Zooxanthella microadriatica</name>
    <dbReference type="NCBI Taxonomy" id="2951"/>
    <lineage>
        <taxon>Eukaryota</taxon>
        <taxon>Sar</taxon>
        <taxon>Alveolata</taxon>
        <taxon>Dinophyceae</taxon>
        <taxon>Suessiales</taxon>
        <taxon>Symbiodiniaceae</taxon>
        <taxon>Symbiodinium</taxon>
    </lineage>
</organism>
<keyword evidence="2 3" id="KW-0067">ATP-binding</keyword>
<reference evidence="6 7" key="1">
    <citation type="submission" date="2016-02" db="EMBL/GenBank/DDBJ databases">
        <title>Genome analysis of coral dinoflagellate symbionts highlights evolutionary adaptations to a symbiotic lifestyle.</title>
        <authorList>
            <person name="Aranda M."/>
            <person name="Li Y."/>
            <person name="Liew Y.J."/>
            <person name="Baumgarten S."/>
            <person name="Simakov O."/>
            <person name="Wilson M."/>
            <person name="Piel J."/>
            <person name="Ashoor H."/>
            <person name="Bougouffa S."/>
            <person name="Bajic V.B."/>
            <person name="Ryu T."/>
            <person name="Ravasi T."/>
            <person name="Bayer T."/>
            <person name="Micklem G."/>
            <person name="Kim H."/>
            <person name="Bhak J."/>
            <person name="Lajeunesse T.C."/>
            <person name="Voolstra C.R."/>
        </authorList>
    </citation>
    <scope>NUCLEOTIDE SEQUENCE [LARGE SCALE GENOMIC DNA]</scope>
    <source>
        <strain evidence="6 7">CCMP2467</strain>
    </source>
</reference>
<sequence>MFYPSDRDVLGDGTQTMRFINKWYETNDSPLAAAIFKVKGVSEVMLAAKHVTATSLMQPNLELVISQFYAAGLEAALRYKSLRREPGSAARVERGGRLAASQRPATKAHRRGSAWGHSHKPGLQRRIRGTEHVGYSYSYRLAFYRASCHCRESRGDAASAEDFARKALEVAGTCLKQKPRSHEVSFFCGTPGFLAIACVTCHALGDAAACLGLRFLLQFINLRRHVPWSALTFDPMADATTKLLVEGLPPSVQTYAAPFIELGVDMLDWVTRGSLSNWCCCSEIDPYMLYATLGTGSFGVVQHGVHRSSREEVAVKRILKSGIRDIQQMANELDVLDSTKHKNLCQMLELLDTPDFLYIVLPYASQGDMAKCLSREKEQRFPLGLAFRYFEDIAAGVAHLHEHNIAHRDLKPENVLIHHQTALVSDFGCACWFTPGEVLTSSPGTVVYAAAEVVAKPRHGGQRGYVLPFTDLWSLGVTLFEMLSGVRPFRTFQQLQSARYTLPDFVAPCAAHLIASLIRLKPQERMSAAACADAVKLWSHGLCTLCSLQQC</sequence>
<dbReference type="PANTHER" id="PTHR24346:SF75">
    <property type="entry name" value="AURORA KINASE"/>
    <property type="match status" value="1"/>
</dbReference>
<dbReference type="InterPro" id="IPR011009">
    <property type="entry name" value="Kinase-like_dom_sf"/>
</dbReference>
<dbReference type="PROSITE" id="PS50011">
    <property type="entry name" value="PROTEIN_KINASE_DOM"/>
    <property type="match status" value="1"/>
</dbReference>
<dbReference type="SUPFAM" id="SSF56112">
    <property type="entry name" value="Protein kinase-like (PK-like)"/>
    <property type="match status" value="1"/>
</dbReference>
<dbReference type="EMBL" id="LSRX01000818">
    <property type="protein sequence ID" value="OLP88377.1"/>
    <property type="molecule type" value="Genomic_DNA"/>
</dbReference>
<dbReference type="PANTHER" id="PTHR24346">
    <property type="entry name" value="MAP/MICROTUBULE AFFINITY-REGULATING KINASE"/>
    <property type="match status" value="1"/>
</dbReference>
<comment type="caution">
    <text evidence="6">The sequence shown here is derived from an EMBL/GenBank/DDBJ whole genome shotgun (WGS) entry which is preliminary data.</text>
</comment>
<dbReference type="Proteomes" id="UP000186817">
    <property type="component" value="Unassembled WGS sequence"/>
</dbReference>
<evidence type="ECO:0000259" key="5">
    <source>
        <dbReference type="PROSITE" id="PS50011"/>
    </source>
</evidence>
<feature type="domain" description="Protein kinase" evidence="5">
    <location>
        <begin position="287"/>
        <end position="543"/>
    </location>
</feature>
<dbReference type="InterPro" id="IPR008271">
    <property type="entry name" value="Ser/Thr_kinase_AS"/>
</dbReference>
<evidence type="ECO:0000256" key="1">
    <source>
        <dbReference type="ARBA" id="ARBA00022741"/>
    </source>
</evidence>
<keyword evidence="7" id="KW-1185">Reference proteome</keyword>
<dbReference type="GO" id="GO:0004674">
    <property type="term" value="F:protein serine/threonine kinase activity"/>
    <property type="evidence" value="ECO:0007669"/>
    <property type="project" value="TreeGrafter"/>
</dbReference>
<name>A0A1Q9CZN5_SYMMI</name>
<proteinExistence type="predicted"/>
<dbReference type="AlphaFoldDB" id="A0A1Q9CZN5"/>
<accession>A0A1Q9CZN5</accession>
<dbReference type="Gene3D" id="1.10.510.10">
    <property type="entry name" value="Transferase(Phosphotransferase) domain 1"/>
    <property type="match status" value="1"/>
</dbReference>
<dbReference type="SMART" id="SM00932">
    <property type="entry name" value="Nfu_N"/>
    <property type="match status" value="1"/>
</dbReference>
<dbReference type="GO" id="GO:0035556">
    <property type="term" value="P:intracellular signal transduction"/>
    <property type="evidence" value="ECO:0007669"/>
    <property type="project" value="TreeGrafter"/>
</dbReference>
<keyword evidence="6" id="KW-0418">Kinase</keyword>
<dbReference type="OrthoDB" id="4062651at2759"/>
<dbReference type="InterPro" id="IPR036498">
    <property type="entry name" value="Nfu/NifU_N_sf"/>
</dbReference>
<dbReference type="PROSITE" id="PS00107">
    <property type="entry name" value="PROTEIN_KINASE_ATP"/>
    <property type="match status" value="1"/>
</dbReference>
<gene>
    <name evidence="6" type="primary">aak-1</name>
    <name evidence="6" type="ORF">AK812_SmicGene30316</name>
</gene>
<evidence type="ECO:0000256" key="4">
    <source>
        <dbReference type="SAM" id="MobiDB-lite"/>
    </source>
</evidence>
<dbReference type="GO" id="GO:0005737">
    <property type="term" value="C:cytoplasm"/>
    <property type="evidence" value="ECO:0007669"/>
    <property type="project" value="TreeGrafter"/>
</dbReference>
<dbReference type="PROSITE" id="PS00108">
    <property type="entry name" value="PROTEIN_KINASE_ST"/>
    <property type="match status" value="1"/>
</dbReference>
<dbReference type="InterPro" id="IPR000719">
    <property type="entry name" value="Prot_kinase_dom"/>
</dbReference>
<evidence type="ECO:0000313" key="6">
    <source>
        <dbReference type="EMBL" id="OLP88377.1"/>
    </source>
</evidence>
<evidence type="ECO:0000313" key="7">
    <source>
        <dbReference type="Proteomes" id="UP000186817"/>
    </source>
</evidence>
<protein>
    <submittedName>
        <fullName evidence="6">5'-AMP-activated protein kinase catalytic subunit alpha-1</fullName>
    </submittedName>
</protein>
<dbReference type="Pfam" id="PF00069">
    <property type="entry name" value="Pkinase"/>
    <property type="match status" value="1"/>
</dbReference>
<dbReference type="Gene3D" id="3.30.1370.70">
    <property type="entry name" value="Scaffold protein Nfu/NifU, N-terminal domain"/>
    <property type="match status" value="1"/>
</dbReference>
<dbReference type="InterPro" id="IPR017441">
    <property type="entry name" value="Protein_kinase_ATP_BS"/>
</dbReference>
<dbReference type="GO" id="GO:0005524">
    <property type="term" value="F:ATP binding"/>
    <property type="evidence" value="ECO:0007669"/>
    <property type="project" value="UniProtKB-UniRule"/>
</dbReference>
<keyword evidence="6" id="KW-0808">Transferase</keyword>
<dbReference type="SMART" id="SM00220">
    <property type="entry name" value="S_TKc"/>
    <property type="match status" value="1"/>
</dbReference>
<feature type="binding site" evidence="3">
    <location>
        <position position="320"/>
    </location>
    <ligand>
        <name>ATP</name>
        <dbReference type="ChEBI" id="CHEBI:30616"/>
    </ligand>
</feature>
<feature type="region of interest" description="Disordered" evidence="4">
    <location>
        <begin position="90"/>
        <end position="121"/>
    </location>
</feature>